<evidence type="ECO:0000313" key="3">
    <source>
        <dbReference type="Proteomes" id="UP000007089"/>
    </source>
</evidence>
<evidence type="ECO:0000313" key="2">
    <source>
        <dbReference type="EMBL" id="ACL64695.1"/>
    </source>
</evidence>
<feature type="signal peptide" evidence="1">
    <location>
        <begin position="1"/>
        <end position="22"/>
    </location>
</feature>
<dbReference type="HOGENOM" id="CLU_1583149_0_0_7"/>
<reference evidence="2" key="1">
    <citation type="submission" date="2009-01" db="EMBL/GenBank/DDBJ databases">
        <title>Complete sequence of Anaeromyxobacter dehalogenans 2CP-1.</title>
        <authorList>
            <consortium name="US DOE Joint Genome Institute"/>
            <person name="Lucas S."/>
            <person name="Copeland A."/>
            <person name="Lapidus A."/>
            <person name="Glavina del Rio T."/>
            <person name="Dalin E."/>
            <person name="Tice H."/>
            <person name="Bruce D."/>
            <person name="Goodwin L."/>
            <person name="Pitluck S."/>
            <person name="Saunders E."/>
            <person name="Brettin T."/>
            <person name="Detter J.C."/>
            <person name="Han C."/>
            <person name="Larimer F."/>
            <person name="Land M."/>
            <person name="Hauser L."/>
            <person name="Kyrpides N."/>
            <person name="Ovchinnikova G."/>
            <person name="Beliaev A.S."/>
            <person name="Richardson P."/>
        </authorList>
    </citation>
    <scope>NUCLEOTIDE SEQUENCE</scope>
    <source>
        <strain evidence="2">2CP-1</strain>
    </source>
</reference>
<name>B8JGM4_ANAD2</name>
<organism evidence="2 3">
    <name type="scientific">Anaeromyxobacter dehalogenans (strain ATCC BAA-258 / DSM 21875 / 2CP-1)</name>
    <dbReference type="NCBI Taxonomy" id="455488"/>
    <lineage>
        <taxon>Bacteria</taxon>
        <taxon>Pseudomonadati</taxon>
        <taxon>Myxococcota</taxon>
        <taxon>Myxococcia</taxon>
        <taxon>Myxococcales</taxon>
        <taxon>Cystobacterineae</taxon>
        <taxon>Anaeromyxobacteraceae</taxon>
        <taxon>Anaeromyxobacter</taxon>
    </lineage>
</organism>
<keyword evidence="1" id="KW-0732">Signal</keyword>
<proteinExistence type="predicted"/>
<dbReference type="EMBL" id="CP001359">
    <property type="protein sequence ID" value="ACL64695.1"/>
    <property type="molecule type" value="Genomic_DNA"/>
</dbReference>
<dbReference type="RefSeq" id="WP_012632667.1">
    <property type="nucleotide sequence ID" value="NC_011891.1"/>
</dbReference>
<feature type="chain" id="PRO_5002872803" description="Polymer-forming cytoskeletal protein" evidence="1">
    <location>
        <begin position="23"/>
        <end position="169"/>
    </location>
</feature>
<evidence type="ECO:0000256" key="1">
    <source>
        <dbReference type="SAM" id="SignalP"/>
    </source>
</evidence>
<protein>
    <recommendedName>
        <fullName evidence="4">Polymer-forming cytoskeletal protein</fullName>
    </recommendedName>
</protein>
<gene>
    <name evidence="2" type="ordered locus">A2cp1_1351</name>
</gene>
<sequence length="169" mass="16962">MRASLAATTLAALLLPALPALGADDTCRVRVGPAGRFAQDRDLVIAAGERVTEAVGVHGDVIVRAGAHVEKAVAFAGNVVVQRGGEAGEAVSVGGEVRLEDGAHVVRQVVALGGRVDRASGSRVDGDITAVSLEAGAVSLRGVLRAIAPGSACTVVADRSVEGVDLTVR</sequence>
<dbReference type="Proteomes" id="UP000007089">
    <property type="component" value="Chromosome"/>
</dbReference>
<dbReference type="KEGG" id="acp:A2cp1_1351"/>
<dbReference type="AlphaFoldDB" id="B8JGM4"/>
<keyword evidence="3" id="KW-1185">Reference proteome</keyword>
<accession>B8JGM4</accession>
<evidence type="ECO:0008006" key="4">
    <source>
        <dbReference type="Google" id="ProtNLM"/>
    </source>
</evidence>